<dbReference type="Proteomes" id="UP000006727">
    <property type="component" value="Chromosome 10"/>
</dbReference>
<evidence type="ECO:0000313" key="3">
    <source>
        <dbReference type="EnsemblPlants" id="Pp3c10_9880V3.1"/>
    </source>
</evidence>
<organism evidence="2">
    <name type="scientific">Physcomitrium patens</name>
    <name type="common">Spreading-leaved earth moss</name>
    <name type="synonym">Physcomitrella patens</name>
    <dbReference type="NCBI Taxonomy" id="3218"/>
    <lineage>
        <taxon>Eukaryota</taxon>
        <taxon>Viridiplantae</taxon>
        <taxon>Streptophyta</taxon>
        <taxon>Embryophyta</taxon>
        <taxon>Bryophyta</taxon>
        <taxon>Bryophytina</taxon>
        <taxon>Bryopsida</taxon>
        <taxon>Funariidae</taxon>
        <taxon>Funariales</taxon>
        <taxon>Funariaceae</taxon>
        <taxon>Physcomitrium</taxon>
    </lineage>
</organism>
<proteinExistence type="predicted"/>
<feature type="region of interest" description="Disordered" evidence="1">
    <location>
        <begin position="1"/>
        <end position="26"/>
    </location>
</feature>
<accession>A0A2K1JYE7</accession>
<sequence>MRQQYRKRGAITMKTSMRGSKSTEEGDFCKYFTPPASSVDRPLSLSYNSGDRPDLTRYSVRKGSTRNFMQKNRQAVSRNHGVTNNLSSCGNYPLNTFGGGTAPPRTKIGQVPKIGDALGTPSNKGSSSFMSAGHNGVRDATLKSGYMKRGF</sequence>
<dbReference type="EnsemblPlants" id="Pp3c10_9880V3.1">
    <property type="protein sequence ID" value="Pp3c10_9880V3.1"/>
    <property type="gene ID" value="Pp3c10_9880"/>
</dbReference>
<reference evidence="2 4" key="1">
    <citation type="journal article" date="2008" name="Science">
        <title>The Physcomitrella genome reveals evolutionary insights into the conquest of land by plants.</title>
        <authorList>
            <person name="Rensing S."/>
            <person name="Lang D."/>
            <person name="Zimmer A."/>
            <person name="Terry A."/>
            <person name="Salamov A."/>
            <person name="Shapiro H."/>
            <person name="Nishiyama T."/>
            <person name="Perroud P.-F."/>
            <person name="Lindquist E."/>
            <person name="Kamisugi Y."/>
            <person name="Tanahashi T."/>
            <person name="Sakakibara K."/>
            <person name="Fujita T."/>
            <person name="Oishi K."/>
            <person name="Shin-I T."/>
            <person name="Kuroki Y."/>
            <person name="Toyoda A."/>
            <person name="Suzuki Y."/>
            <person name="Hashimoto A."/>
            <person name="Yamaguchi K."/>
            <person name="Sugano A."/>
            <person name="Kohara Y."/>
            <person name="Fujiyama A."/>
            <person name="Anterola A."/>
            <person name="Aoki S."/>
            <person name="Ashton N."/>
            <person name="Barbazuk W.B."/>
            <person name="Barker E."/>
            <person name="Bennetzen J."/>
            <person name="Bezanilla M."/>
            <person name="Blankenship R."/>
            <person name="Cho S.H."/>
            <person name="Dutcher S."/>
            <person name="Estelle M."/>
            <person name="Fawcett J.A."/>
            <person name="Gundlach H."/>
            <person name="Hanada K."/>
            <person name="Heyl A."/>
            <person name="Hicks K.A."/>
            <person name="Hugh J."/>
            <person name="Lohr M."/>
            <person name="Mayer K."/>
            <person name="Melkozernov A."/>
            <person name="Murata T."/>
            <person name="Nelson D."/>
            <person name="Pils B."/>
            <person name="Prigge M."/>
            <person name="Reiss B."/>
            <person name="Renner T."/>
            <person name="Rombauts S."/>
            <person name="Rushton P."/>
            <person name="Sanderfoot A."/>
            <person name="Schween G."/>
            <person name="Shiu S.-H."/>
            <person name="Stueber K."/>
            <person name="Theodoulou F.L."/>
            <person name="Tu H."/>
            <person name="Van de Peer Y."/>
            <person name="Verrier P.J."/>
            <person name="Waters E."/>
            <person name="Wood A."/>
            <person name="Yang L."/>
            <person name="Cove D."/>
            <person name="Cuming A."/>
            <person name="Hasebe M."/>
            <person name="Lucas S."/>
            <person name="Mishler D.B."/>
            <person name="Reski R."/>
            <person name="Grigoriev I."/>
            <person name="Quatrano R.S."/>
            <person name="Boore J.L."/>
        </authorList>
    </citation>
    <scope>NUCLEOTIDE SEQUENCE [LARGE SCALE GENOMIC DNA]</scope>
    <source>
        <strain evidence="3 4">cv. Gransden 2004</strain>
    </source>
</reference>
<evidence type="ECO:0000313" key="4">
    <source>
        <dbReference type="Proteomes" id="UP000006727"/>
    </source>
</evidence>
<dbReference type="Gramene" id="Pp3c10_9880V3.1">
    <property type="protein sequence ID" value="Pp3c10_9880V3.1"/>
    <property type="gene ID" value="Pp3c10_9880"/>
</dbReference>
<evidence type="ECO:0000313" key="2">
    <source>
        <dbReference type="EMBL" id="PNR46554.1"/>
    </source>
</evidence>
<keyword evidence="4" id="KW-1185">Reference proteome</keyword>
<dbReference type="RefSeq" id="XP_024386241.1">
    <property type="nucleotide sequence ID" value="XM_024530473.2"/>
</dbReference>
<gene>
    <name evidence="3" type="primary">LOC112287465</name>
    <name evidence="2" type="ORF">PHYPA_013673</name>
</gene>
<dbReference type="AlphaFoldDB" id="A0A2K1JYE7"/>
<dbReference type="RefSeq" id="XP_024386242.1">
    <property type="nucleotide sequence ID" value="XM_024530474.2"/>
</dbReference>
<protein>
    <submittedName>
        <fullName evidence="2 3">Uncharacterized protein</fullName>
    </submittedName>
</protein>
<reference evidence="3" key="3">
    <citation type="submission" date="2020-12" db="UniProtKB">
        <authorList>
            <consortium name="EnsemblPlants"/>
        </authorList>
    </citation>
    <scope>IDENTIFICATION</scope>
</reference>
<dbReference type="OrthoDB" id="10616959at2759"/>
<evidence type="ECO:0000256" key="1">
    <source>
        <dbReference type="SAM" id="MobiDB-lite"/>
    </source>
</evidence>
<dbReference type="PaxDb" id="3218-PP1S58_271V6.1"/>
<name>A0A2K1JYE7_PHYPA</name>
<reference evidence="2 4" key="2">
    <citation type="journal article" date="2018" name="Plant J.">
        <title>The Physcomitrella patens chromosome-scale assembly reveals moss genome structure and evolution.</title>
        <authorList>
            <person name="Lang D."/>
            <person name="Ullrich K.K."/>
            <person name="Murat F."/>
            <person name="Fuchs J."/>
            <person name="Jenkins J."/>
            <person name="Haas F.B."/>
            <person name="Piednoel M."/>
            <person name="Gundlach H."/>
            <person name="Van Bel M."/>
            <person name="Meyberg R."/>
            <person name="Vives C."/>
            <person name="Morata J."/>
            <person name="Symeonidi A."/>
            <person name="Hiss M."/>
            <person name="Muchero W."/>
            <person name="Kamisugi Y."/>
            <person name="Saleh O."/>
            <person name="Blanc G."/>
            <person name="Decker E.L."/>
            <person name="van Gessel N."/>
            <person name="Grimwood J."/>
            <person name="Hayes R.D."/>
            <person name="Graham S.W."/>
            <person name="Gunter L.E."/>
            <person name="McDaniel S.F."/>
            <person name="Hoernstein S.N.W."/>
            <person name="Larsson A."/>
            <person name="Li F.W."/>
            <person name="Perroud P.F."/>
            <person name="Phillips J."/>
            <person name="Ranjan P."/>
            <person name="Rokshar D.S."/>
            <person name="Rothfels C.J."/>
            <person name="Schneider L."/>
            <person name="Shu S."/>
            <person name="Stevenson D.W."/>
            <person name="Thummler F."/>
            <person name="Tillich M."/>
            <person name="Villarreal Aguilar J.C."/>
            <person name="Widiez T."/>
            <person name="Wong G.K."/>
            <person name="Wymore A."/>
            <person name="Zhang Y."/>
            <person name="Zimmer A.D."/>
            <person name="Quatrano R.S."/>
            <person name="Mayer K.F.X."/>
            <person name="Goodstein D."/>
            <person name="Casacuberta J.M."/>
            <person name="Vandepoele K."/>
            <person name="Reski R."/>
            <person name="Cuming A.C."/>
            <person name="Tuskan G.A."/>
            <person name="Maumus F."/>
            <person name="Salse J."/>
            <person name="Schmutz J."/>
            <person name="Rensing S.A."/>
        </authorList>
    </citation>
    <scope>NUCLEOTIDE SEQUENCE [LARGE SCALE GENOMIC DNA]</scope>
    <source>
        <strain evidence="3 4">cv. Gransden 2004</strain>
    </source>
</reference>
<dbReference type="EMBL" id="ABEU02000010">
    <property type="protein sequence ID" value="PNR46554.1"/>
    <property type="molecule type" value="Genomic_DNA"/>
</dbReference>
<dbReference type="GeneID" id="112287465"/>